<feature type="compositionally biased region" description="Basic and acidic residues" evidence="2">
    <location>
        <begin position="322"/>
        <end position="340"/>
    </location>
</feature>
<comment type="caution">
    <text evidence="3">The sequence shown here is derived from an EMBL/GenBank/DDBJ whole genome shotgun (WGS) entry which is preliminary data.</text>
</comment>
<keyword evidence="4" id="KW-1185">Reference proteome</keyword>
<protein>
    <submittedName>
        <fullName evidence="3">Uncharacterized protein</fullName>
    </submittedName>
</protein>
<proteinExistence type="predicted"/>
<sequence>MSSVRTMSVCTSCTVPGLWTLRPEALCYVHRAQPSVPFDAYPVVDVQQATQHVDALVEVYGTLPHGRESTSAVGESVAAIVRRIIEPVVVREARRLLPILDASAGTDAERNETATRWGYELAMHLFPVPSTKADAFREFAASPESLAAANASISYALLELWHIFRFGGGFDASASLVIQSDLESYLELVGNTLVIPETRRVFGEMLYLNNLIVESVTGSAALRRNRFDDSILSVPAAYVEAEQAFQAAREADRNLREAAEAAVQAQAHEEAAAQAAAHRAAVWNQQEAERRSELAKQRLKTGFGIAGVVLKTAWDIGASERDYKKERGRQREEEAHRRTVQENSRIINERLHKQERGW</sequence>
<evidence type="ECO:0000256" key="2">
    <source>
        <dbReference type="SAM" id="MobiDB-lite"/>
    </source>
</evidence>
<evidence type="ECO:0000313" key="4">
    <source>
        <dbReference type="Proteomes" id="UP000195062"/>
    </source>
</evidence>
<evidence type="ECO:0000313" key="3">
    <source>
        <dbReference type="EMBL" id="OUE03596.1"/>
    </source>
</evidence>
<accession>A0A251XJK5</accession>
<keyword evidence="1" id="KW-0175">Coiled coil</keyword>
<dbReference type="AlphaFoldDB" id="A0A251XJK5"/>
<dbReference type="EMBL" id="MDHH01000001">
    <property type="protein sequence ID" value="OUE03596.1"/>
    <property type="molecule type" value="Genomic_DNA"/>
</dbReference>
<feature type="region of interest" description="Disordered" evidence="2">
    <location>
        <begin position="322"/>
        <end position="346"/>
    </location>
</feature>
<name>A0A251XJK5_CLAMM</name>
<reference evidence="3 4" key="1">
    <citation type="submission" date="2016-08" db="EMBL/GenBank/DDBJ databases">
        <title>Genome sequence of Clavibacter michiganensis subsp. michiganensis strain CASJ007.</title>
        <authorList>
            <person name="Thapa S.P."/>
            <person name="Coaker G."/>
        </authorList>
    </citation>
    <scope>NUCLEOTIDE SEQUENCE [LARGE SCALE GENOMIC DNA]</scope>
    <source>
        <strain evidence="3">CASJ007</strain>
    </source>
</reference>
<feature type="coiled-coil region" evidence="1">
    <location>
        <begin position="241"/>
        <end position="268"/>
    </location>
</feature>
<organism evidence="3 4">
    <name type="scientific">Clavibacter michiganensis subsp. michiganensis</name>
    <dbReference type="NCBI Taxonomy" id="33013"/>
    <lineage>
        <taxon>Bacteria</taxon>
        <taxon>Bacillati</taxon>
        <taxon>Actinomycetota</taxon>
        <taxon>Actinomycetes</taxon>
        <taxon>Micrococcales</taxon>
        <taxon>Microbacteriaceae</taxon>
        <taxon>Clavibacter</taxon>
    </lineage>
</organism>
<dbReference type="Proteomes" id="UP000195062">
    <property type="component" value="Unassembled WGS sequence"/>
</dbReference>
<gene>
    <name evidence="3" type="ORF">CMMCAS07_01515</name>
</gene>
<evidence type="ECO:0000256" key="1">
    <source>
        <dbReference type="SAM" id="Coils"/>
    </source>
</evidence>